<evidence type="ECO:0000256" key="2">
    <source>
        <dbReference type="ARBA" id="ARBA00022884"/>
    </source>
</evidence>
<protein>
    <recommendedName>
        <fullName evidence="5">RRM domain-containing protein</fullName>
    </recommendedName>
</protein>
<keyword evidence="2 3" id="KW-0694">RNA-binding</keyword>
<dbReference type="HOGENOM" id="CLU_433535_0_0_1"/>
<evidence type="ECO:0000313" key="7">
    <source>
        <dbReference type="Proteomes" id="UP000011958"/>
    </source>
</evidence>
<feature type="compositionally biased region" description="Basic and acidic residues" evidence="4">
    <location>
        <begin position="1"/>
        <end position="15"/>
    </location>
</feature>
<evidence type="ECO:0000259" key="5">
    <source>
        <dbReference type="PROSITE" id="PS50102"/>
    </source>
</evidence>
<dbReference type="OMA" id="YGRDRCA"/>
<dbReference type="InterPro" id="IPR000504">
    <property type="entry name" value="RRM_dom"/>
</dbReference>
<dbReference type="CDD" id="cd12523">
    <property type="entry name" value="RRM2_MRN1"/>
    <property type="match status" value="1"/>
</dbReference>
<reference evidence="7" key="1">
    <citation type="journal article" date="2016" name="Nat. Commun.">
        <title>Genome analysis of three Pneumocystis species reveals adaptation mechanisms to life exclusively in mammalian hosts.</title>
        <authorList>
            <person name="Ma L."/>
            <person name="Chen Z."/>
            <person name="Huang D.W."/>
            <person name="Kutty G."/>
            <person name="Ishihara M."/>
            <person name="Wang H."/>
            <person name="Abouelleil A."/>
            <person name="Bishop L."/>
            <person name="Davey E."/>
            <person name="Deng R."/>
            <person name="Deng X."/>
            <person name="Fan L."/>
            <person name="Fantoni G."/>
            <person name="Fitzgerald M."/>
            <person name="Gogineni E."/>
            <person name="Goldberg J.M."/>
            <person name="Handley G."/>
            <person name="Hu X."/>
            <person name="Huber C."/>
            <person name="Jiao X."/>
            <person name="Jones K."/>
            <person name="Levin J.Z."/>
            <person name="Liu Y."/>
            <person name="Macdonald P."/>
            <person name="Melnikov A."/>
            <person name="Raley C."/>
            <person name="Sassi M."/>
            <person name="Sherman B.T."/>
            <person name="Song X."/>
            <person name="Sykes S."/>
            <person name="Tran B."/>
            <person name="Walsh L."/>
            <person name="Xia Y."/>
            <person name="Yang J."/>
            <person name="Young S."/>
            <person name="Zeng Q."/>
            <person name="Zheng X."/>
            <person name="Stephens R."/>
            <person name="Nusbaum C."/>
            <person name="Birren B.W."/>
            <person name="Azadi P."/>
            <person name="Lempicki R.A."/>
            <person name="Cuomo C.A."/>
            <person name="Kovacs J.A."/>
        </authorList>
    </citation>
    <scope>NUCLEOTIDE SEQUENCE [LARGE SCALE GENOMIC DNA]</scope>
    <source>
        <strain evidence="7">B123</strain>
    </source>
</reference>
<dbReference type="FunFam" id="3.30.70.330:FF:000064">
    <property type="entry name" value="Differentiation 1 negative regulator"/>
    <property type="match status" value="1"/>
</dbReference>
<dbReference type="PROSITE" id="PS50102">
    <property type="entry name" value="RRM"/>
    <property type="match status" value="4"/>
</dbReference>
<dbReference type="PANTHER" id="PTHR14089:SF8">
    <property type="entry name" value="RNA-BINDING PROTEIN MRN1"/>
    <property type="match status" value="1"/>
</dbReference>
<dbReference type="InterPro" id="IPR039171">
    <property type="entry name" value="Cwc2/Slt11"/>
</dbReference>
<organism evidence="6 7">
    <name type="scientific">Pneumocystis murina (strain B123)</name>
    <name type="common">Mouse pneumocystis pneumonia agent</name>
    <name type="synonym">Pneumocystis carinii f. sp. muris</name>
    <dbReference type="NCBI Taxonomy" id="1069680"/>
    <lineage>
        <taxon>Eukaryota</taxon>
        <taxon>Fungi</taxon>
        <taxon>Dikarya</taxon>
        <taxon>Ascomycota</taxon>
        <taxon>Taphrinomycotina</taxon>
        <taxon>Pneumocystomycetes</taxon>
        <taxon>Pneumocystaceae</taxon>
        <taxon>Pneumocystis</taxon>
    </lineage>
</organism>
<dbReference type="VEuPathDB" id="FungiDB:PNEG_01778"/>
<feature type="domain" description="RRM" evidence="5">
    <location>
        <begin position="222"/>
        <end position="295"/>
    </location>
</feature>
<dbReference type="OrthoDB" id="6407164at2759"/>
<dbReference type="STRING" id="1069680.M7PHT7"/>
<dbReference type="Gene3D" id="3.30.70.330">
    <property type="match status" value="4"/>
</dbReference>
<dbReference type="Pfam" id="PF00076">
    <property type="entry name" value="RRM_1"/>
    <property type="match status" value="2"/>
</dbReference>
<sequence>MHDEHKDNVLEHHETTISQKESCIKTNNKKENIDIVEEFPTSMEGVNCNIVNQQGFTTVVPSQHLTASPSVSHTPSFPAHGLGVSSYTQNSMGNTGYAEVGAPGLLDPQFPLFPQFYGNIPLLTDIPKLRRTIYIGNIPNEATVNEILSQVRTGPIESVRLLPDKNCAFISFLEPSPAALFYEDAIMKKLSFHGKEAKIGWGKPSSVSSTVMLAVQQSGATRNVYLGNLPENITEEEIKEDLSKFGTIDQIKIVKNKGISFVHFLSISNAMKAVQQLPMEHKWANRKISYGKDRCAQSFRHHSTIPHDHILLNNLGMNHLTSQMTTMNLILPNYTNYHDLGHSCPDSHSIIGNRTVYLGNIHPETTVEEICNVIRGGILHNIKYFPEKHICFVTFVNPASAMLFYNVSVAQGLIIHNRKLKIGFGKHSGLLPSSIAIAVTSGATRNIYIGNTNENITVVKLKKDFSEWGEIELVNMLREKNCAFVNFTNISDALKAIEGIKTKEDYKRFKINFGKDRCGNPPKQIINQNDHIALSQPRITRTGFNMFHPSPDIPFTTNITNATHSEEKFVNEIPYTNYPPIENNGNIDTYPKSLSPILYNSTTYNDSSTNNGKNNQLTYEITHDHKINEAN</sequence>
<dbReference type="SMART" id="SM00360">
    <property type="entry name" value="RRM"/>
    <property type="match status" value="4"/>
</dbReference>
<dbReference type="InterPro" id="IPR012677">
    <property type="entry name" value="Nucleotide-bd_a/b_plait_sf"/>
</dbReference>
<dbReference type="GeneID" id="19895472"/>
<gene>
    <name evidence="6" type="ORF">PNEG_01778</name>
</gene>
<evidence type="ECO:0000256" key="3">
    <source>
        <dbReference type="PROSITE-ProRule" id="PRU00176"/>
    </source>
</evidence>
<evidence type="ECO:0000256" key="4">
    <source>
        <dbReference type="SAM" id="MobiDB-lite"/>
    </source>
</evidence>
<feature type="domain" description="RRM" evidence="5">
    <location>
        <begin position="445"/>
        <end position="516"/>
    </location>
</feature>
<dbReference type="GO" id="GO:0008266">
    <property type="term" value="F:poly(U) RNA binding"/>
    <property type="evidence" value="ECO:0007669"/>
    <property type="project" value="EnsemblFungi"/>
</dbReference>
<dbReference type="GO" id="GO:0000398">
    <property type="term" value="P:mRNA splicing, via spliceosome"/>
    <property type="evidence" value="ECO:0007669"/>
    <property type="project" value="TreeGrafter"/>
</dbReference>
<dbReference type="FunFam" id="3.30.70.330:FF:000400">
    <property type="entry name" value="Negative regulator of differentiation 1"/>
    <property type="match status" value="1"/>
</dbReference>
<dbReference type="GO" id="GO:0031138">
    <property type="term" value="P:negative regulation of conjugation with cellular fusion"/>
    <property type="evidence" value="ECO:0007669"/>
    <property type="project" value="EnsemblFungi"/>
</dbReference>
<dbReference type="Proteomes" id="UP000011958">
    <property type="component" value="Unassembled WGS sequence"/>
</dbReference>
<comment type="caution">
    <text evidence="6">The sequence shown here is derived from an EMBL/GenBank/DDBJ whole genome shotgun (WGS) entry which is preliminary data.</text>
</comment>
<feature type="domain" description="RRM" evidence="5">
    <location>
        <begin position="354"/>
        <end position="427"/>
    </location>
</feature>
<proteinExistence type="predicted"/>
<name>M7PHT7_PNEMU</name>
<dbReference type="RefSeq" id="XP_007873746.1">
    <property type="nucleotide sequence ID" value="XM_007875555.2"/>
</dbReference>
<evidence type="ECO:0000313" key="6">
    <source>
        <dbReference type="EMBL" id="EMR10024.1"/>
    </source>
</evidence>
<dbReference type="PANTHER" id="PTHR14089">
    <property type="entry name" value="PRE-MRNA-SPLICING FACTOR RBM22"/>
    <property type="match status" value="1"/>
</dbReference>
<feature type="domain" description="RRM" evidence="5">
    <location>
        <begin position="131"/>
        <end position="204"/>
    </location>
</feature>
<dbReference type="FunFam" id="3.30.70.330:FF:000120">
    <property type="entry name" value="Negative regulator of differentiation 1"/>
    <property type="match status" value="1"/>
</dbReference>
<keyword evidence="7" id="KW-1185">Reference proteome</keyword>
<dbReference type="GO" id="GO:0010494">
    <property type="term" value="C:cytoplasmic stress granule"/>
    <property type="evidence" value="ECO:0007669"/>
    <property type="project" value="TreeGrafter"/>
</dbReference>
<dbReference type="SUPFAM" id="SSF54928">
    <property type="entry name" value="RNA-binding domain, RBD"/>
    <property type="match status" value="3"/>
</dbReference>
<evidence type="ECO:0000256" key="1">
    <source>
        <dbReference type="ARBA" id="ARBA00022737"/>
    </source>
</evidence>
<dbReference type="GO" id="GO:0003729">
    <property type="term" value="F:mRNA binding"/>
    <property type="evidence" value="ECO:0007669"/>
    <property type="project" value="EnsemblFungi"/>
</dbReference>
<dbReference type="GO" id="GO:0000122">
    <property type="term" value="P:negative regulation of transcription by RNA polymerase II"/>
    <property type="evidence" value="ECO:0007669"/>
    <property type="project" value="EnsemblFungi"/>
</dbReference>
<dbReference type="EMBL" id="AFWA02000008">
    <property type="protein sequence ID" value="EMR10024.1"/>
    <property type="molecule type" value="Genomic_DNA"/>
</dbReference>
<feature type="region of interest" description="Disordered" evidence="4">
    <location>
        <begin position="1"/>
        <end position="23"/>
    </location>
</feature>
<accession>M7PHT7</accession>
<keyword evidence="1" id="KW-0677">Repeat</keyword>
<dbReference type="AlphaFoldDB" id="M7PHT7"/>
<dbReference type="InterPro" id="IPR035979">
    <property type="entry name" value="RBD_domain_sf"/>
</dbReference>
<dbReference type="eggNOG" id="KOG0118">
    <property type="taxonomic scope" value="Eukaryota"/>
</dbReference>